<feature type="compositionally biased region" description="Polar residues" evidence="1">
    <location>
        <begin position="314"/>
        <end position="323"/>
    </location>
</feature>
<proteinExistence type="predicted"/>
<evidence type="ECO:0000256" key="2">
    <source>
        <dbReference type="SAM" id="SignalP"/>
    </source>
</evidence>
<organism evidence="3 4">
    <name type="scientific">Diploscapter pachys</name>
    <dbReference type="NCBI Taxonomy" id="2018661"/>
    <lineage>
        <taxon>Eukaryota</taxon>
        <taxon>Metazoa</taxon>
        <taxon>Ecdysozoa</taxon>
        <taxon>Nematoda</taxon>
        <taxon>Chromadorea</taxon>
        <taxon>Rhabditida</taxon>
        <taxon>Rhabditina</taxon>
        <taxon>Rhabditomorpha</taxon>
        <taxon>Rhabditoidea</taxon>
        <taxon>Rhabditidae</taxon>
        <taxon>Diploscapter</taxon>
    </lineage>
</organism>
<sequence>MPASLFAALPLLIALLAGAAVPFQAGSNAALGRLLGHPLWAAGVSLLVRGCSGGTITLCGSKRSDGICVPAYSATLRAAISATSSQPQPGTSAAERAFQHHHSCPMQNTRIASNHSSACLYLLHWLVGTANLHAQAGPLSRQVDRARQHRDQQHIEPAPARHILRRLRLAAPPPLPQAEQQDCQCPQVVAGSETGKRQEFIAAVVRQPLDAQATERQAQGDQASAKRHPAKTPAGEDRQPQQWIGKPLVPPEGNAPWAHEQYLQRRHMPVDAHQQAIETQAKKEQHKGEHHIKSRHAQAPSSSERRDHSSSGRQATGGSSSRP</sequence>
<evidence type="ECO:0000256" key="1">
    <source>
        <dbReference type="SAM" id="MobiDB-lite"/>
    </source>
</evidence>
<keyword evidence="4" id="KW-1185">Reference proteome</keyword>
<feature type="signal peptide" evidence="2">
    <location>
        <begin position="1"/>
        <end position="19"/>
    </location>
</feature>
<dbReference type="AlphaFoldDB" id="A0A2A2K4E8"/>
<keyword evidence="2" id="KW-0732">Signal</keyword>
<feature type="region of interest" description="Disordered" evidence="1">
    <location>
        <begin position="269"/>
        <end position="323"/>
    </location>
</feature>
<evidence type="ECO:0000313" key="4">
    <source>
        <dbReference type="Proteomes" id="UP000218231"/>
    </source>
</evidence>
<protein>
    <submittedName>
        <fullName evidence="3">Uncharacterized protein</fullName>
    </submittedName>
</protein>
<feature type="chain" id="PRO_5012832993" evidence="2">
    <location>
        <begin position="20"/>
        <end position="323"/>
    </location>
</feature>
<comment type="caution">
    <text evidence="3">The sequence shown here is derived from an EMBL/GenBank/DDBJ whole genome shotgun (WGS) entry which is preliminary data.</text>
</comment>
<gene>
    <name evidence="3" type="ORF">WR25_10991</name>
</gene>
<feature type="region of interest" description="Disordered" evidence="1">
    <location>
        <begin position="211"/>
        <end position="255"/>
    </location>
</feature>
<accession>A0A2A2K4E8</accession>
<dbReference type="EMBL" id="LIAE01009695">
    <property type="protein sequence ID" value="PAV68750.1"/>
    <property type="molecule type" value="Genomic_DNA"/>
</dbReference>
<dbReference type="Pfam" id="PF04657">
    <property type="entry name" value="DMT_YdcZ"/>
    <property type="match status" value="1"/>
</dbReference>
<name>A0A2A2K4E8_9BILA</name>
<reference evidence="3 4" key="1">
    <citation type="journal article" date="2017" name="Curr. Biol.">
        <title>Genome architecture and evolution of a unichromosomal asexual nematode.</title>
        <authorList>
            <person name="Fradin H."/>
            <person name="Zegar C."/>
            <person name="Gutwein M."/>
            <person name="Lucas J."/>
            <person name="Kovtun M."/>
            <person name="Corcoran D."/>
            <person name="Baugh L.R."/>
            <person name="Kiontke K."/>
            <person name="Gunsalus K."/>
            <person name="Fitch D.H."/>
            <person name="Piano F."/>
        </authorList>
    </citation>
    <scope>NUCLEOTIDE SEQUENCE [LARGE SCALE GENOMIC DNA]</scope>
    <source>
        <strain evidence="3">PF1309</strain>
    </source>
</reference>
<dbReference type="InterPro" id="IPR006750">
    <property type="entry name" value="YdcZ"/>
</dbReference>
<dbReference type="Proteomes" id="UP000218231">
    <property type="component" value="Unassembled WGS sequence"/>
</dbReference>
<evidence type="ECO:0000313" key="3">
    <source>
        <dbReference type="EMBL" id="PAV68750.1"/>
    </source>
</evidence>